<feature type="non-terminal residue" evidence="1">
    <location>
        <position position="36"/>
    </location>
</feature>
<evidence type="ECO:0000313" key="1">
    <source>
        <dbReference type="EMBL" id="CAF4332348.1"/>
    </source>
</evidence>
<accession>A0A820K6U5</accession>
<name>A0A820K6U5_9BILA</name>
<evidence type="ECO:0000313" key="2">
    <source>
        <dbReference type="Proteomes" id="UP000663823"/>
    </source>
</evidence>
<reference evidence="1" key="1">
    <citation type="submission" date="2021-02" db="EMBL/GenBank/DDBJ databases">
        <authorList>
            <person name="Nowell W R."/>
        </authorList>
    </citation>
    <scope>NUCLEOTIDE SEQUENCE</scope>
</reference>
<gene>
    <name evidence="1" type="ORF">OTI717_LOCUS43005</name>
</gene>
<organism evidence="1 2">
    <name type="scientific">Rotaria sordida</name>
    <dbReference type="NCBI Taxonomy" id="392033"/>
    <lineage>
        <taxon>Eukaryota</taxon>
        <taxon>Metazoa</taxon>
        <taxon>Spiralia</taxon>
        <taxon>Gnathifera</taxon>
        <taxon>Rotifera</taxon>
        <taxon>Eurotatoria</taxon>
        <taxon>Bdelloidea</taxon>
        <taxon>Philodinida</taxon>
        <taxon>Philodinidae</taxon>
        <taxon>Rotaria</taxon>
    </lineage>
</organism>
<dbReference type="Proteomes" id="UP000663823">
    <property type="component" value="Unassembled WGS sequence"/>
</dbReference>
<sequence>MSRGQKFSRLLQHLEKCSQSIMYYDEIAATVQRIRQ</sequence>
<comment type="caution">
    <text evidence="1">The sequence shown here is derived from an EMBL/GenBank/DDBJ whole genome shotgun (WGS) entry which is preliminary data.</text>
</comment>
<dbReference type="AlphaFoldDB" id="A0A820K6U5"/>
<dbReference type="EMBL" id="CAJOAX010057272">
    <property type="protein sequence ID" value="CAF4332348.1"/>
    <property type="molecule type" value="Genomic_DNA"/>
</dbReference>
<protein>
    <submittedName>
        <fullName evidence="1">Uncharacterized protein</fullName>
    </submittedName>
</protein>
<proteinExistence type="predicted"/>